<dbReference type="Proteomes" id="UP000245119">
    <property type="component" value="Linkage Group LG1"/>
</dbReference>
<evidence type="ECO:0000313" key="3">
    <source>
        <dbReference type="Proteomes" id="UP000245119"/>
    </source>
</evidence>
<evidence type="ECO:0000256" key="1">
    <source>
        <dbReference type="SAM" id="MobiDB-lite"/>
    </source>
</evidence>
<proteinExistence type="predicted"/>
<sequence length="124" mass="14194">MFCKQWGNVYFSDDNNDNNNSRKTSAQSKHNQEGTDEKDKRLSAEHQHGTARRSRRSERVTPTIPNDHPATLSHSLQFSPPIHPCTLNLESAWWLCRCRTSSFNRRAATNVHVAGRSGDNKQNF</sequence>
<accession>A0A2T7Q144</accession>
<dbReference type="AlphaFoldDB" id="A0A2T7Q144"/>
<evidence type="ECO:0000313" key="2">
    <source>
        <dbReference type="EMBL" id="PVD39396.1"/>
    </source>
</evidence>
<name>A0A2T7Q144_POMCA</name>
<dbReference type="EMBL" id="PZQS01000001">
    <property type="protein sequence ID" value="PVD39396.1"/>
    <property type="molecule type" value="Genomic_DNA"/>
</dbReference>
<keyword evidence="3" id="KW-1185">Reference proteome</keyword>
<reference evidence="2 3" key="1">
    <citation type="submission" date="2018-04" db="EMBL/GenBank/DDBJ databases">
        <title>The genome of golden apple snail Pomacea canaliculata provides insight into stress tolerance and invasive adaptation.</title>
        <authorList>
            <person name="Liu C."/>
            <person name="Liu B."/>
            <person name="Ren Y."/>
            <person name="Zhang Y."/>
            <person name="Wang H."/>
            <person name="Li S."/>
            <person name="Jiang F."/>
            <person name="Yin L."/>
            <person name="Zhang G."/>
            <person name="Qian W."/>
            <person name="Fan W."/>
        </authorList>
    </citation>
    <scope>NUCLEOTIDE SEQUENCE [LARGE SCALE GENOMIC DNA]</scope>
    <source>
        <strain evidence="2">SZHN2017</strain>
        <tissue evidence="2">Muscle</tissue>
    </source>
</reference>
<gene>
    <name evidence="2" type="ORF">C0Q70_02026</name>
</gene>
<feature type="region of interest" description="Disordered" evidence="1">
    <location>
        <begin position="13"/>
        <end position="72"/>
    </location>
</feature>
<organism evidence="2 3">
    <name type="scientific">Pomacea canaliculata</name>
    <name type="common">Golden apple snail</name>
    <dbReference type="NCBI Taxonomy" id="400727"/>
    <lineage>
        <taxon>Eukaryota</taxon>
        <taxon>Metazoa</taxon>
        <taxon>Spiralia</taxon>
        <taxon>Lophotrochozoa</taxon>
        <taxon>Mollusca</taxon>
        <taxon>Gastropoda</taxon>
        <taxon>Caenogastropoda</taxon>
        <taxon>Architaenioglossa</taxon>
        <taxon>Ampullarioidea</taxon>
        <taxon>Ampullariidae</taxon>
        <taxon>Pomacea</taxon>
    </lineage>
</organism>
<feature type="compositionally biased region" description="Basic and acidic residues" evidence="1">
    <location>
        <begin position="30"/>
        <end position="48"/>
    </location>
</feature>
<comment type="caution">
    <text evidence="2">The sequence shown here is derived from an EMBL/GenBank/DDBJ whole genome shotgun (WGS) entry which is preliminary data.</text>
</comment>
<protein>
    <submittedName>
        <fullName evidence="2">Uncharacterized protein</fullName>
    </submittedName>
</protein>